<dbReference type="SUPFAM" id="SSF51905">
    <property type="entry name" value="FAD/NAD(P)-binding domain"/>
    <property type="match status" value="1"/>
</dbReference>
<name>A0A7K8J1K4_9PASS</name>
<evidence type="ECO:0000313" key="6">
    <source>
        <dbReference type="EMBL" id="NXD96794.1"/>
    </source>
</evidence>
<feature type="non-terminal residue" evidence="6">
    <location>
        <position position="1"/>
    </location>
</feature>
<dbReference type="Gene3D" id="3.50.50.60">
    <property type="entry name" value="FAD/NAD(P)-binding domain"/>
    <property type="match status" value="1"/>
</dbReference>
<sequence length="530" mass="58044">AVRALGGGTPGGVPGWGGTPERGRIPGGGPGRPLRTAAPLSSDFFRELGQTVERMAQTLRDQLPATGSGGRGWIPPGTHPDPRPPDEADVVVVGGGVVGWSVAYWLKVLEGQRRRHGMRVLVVERDPMYSRASTVLSAGGIRQQFSLRENIQMSRFSASFLRDINEHLGVPNEPPIDIQFQPSGYLFLASPQGAATLEATVQLQRDEGAQVTLLSPTQLKAKFPWINTEDVAVASYGLEDEGWFDPWTLLNAFRRKATSLGVQSCSGEVRAFVTSANYMMPPASPSARIKYVHIYMPDSLEYQPVACAIVVNAAGAWAGKLLEADGLPRGLCRPPLPIQPRKRYVFSWHCPNGPGLSCPFLVDTSGAYFRRDGFAGNYLGGMSPPEVSPRGPLRSCTPLFFIRLPEFILSQEEEPDASDLSVDHDYFQEQVWPRLARRVPAFESLRVRGSWAGYYDYNTFDQNGVLGPHPRLENLFLAAGFSGHGLQHSPAAGRAVAELVMKGRYETLDLRRLGWDRLVAGEPLEERGVI</sequence>
<feature type="region of interest" description="Disordered" evidence="4">
    <location>
        <begin position="63"/>
        <end position="87"/>
    </location>
</feature>
<feature type="domain" description="FAD dependent oxidoreductase" evidence="5">
    <location>
        <begin position="89"/>
        <end position="499"/>
    </location>
</feature>
<evidence type="ECO:0000256" key="3">
    <source>
        <dbReference type="ARBA" id="ARBA00046185"/>
    </source>
</evidence>
<dbReference type="EMBL" id="VWYX01000712">
    <property type="protein sequence ID" value="NXD96794.1"/>
    <property type="molecule type" value="Genomic_DNA"/>
</dbReference>
<reference evidence="6 7" key="1">
    <citation type="submission" date="2019-09" db="EMBL/GenBank/DDBJ databases">
        <title>Bird 10,000 Genomes (B10K) Project - Family phase.</title>
        <authorList>
            <person name="Zhang G."/>
        </authorList>
    </citation>
    <scope>NUCLEOTIDE SEQUENCE [LARGE SCALE GENOMIC DNA]</scope>
    <source>
        <strain evidence="6">B10K-CU-031-19</strain>
        <tissue evidence="6">Muscle</tissue>
    </source>
</reference>
<feature type="compositionally biased region" description="Gly residues" evidence="4">
    <location>
        <begin position="1"/>
        <end position="31"/>
    </location>
</feature>
<evidence type="ECO:0000259" key="5">
    <source>
        <dbReference type="Pfam" id="PF01266"/>
    </source>
</evidence>
<dbReference type="AlphaFoldDB" id="A0A7K8J1K4"/>
<dbReference type="GO" id="GO:0032981">
    <property type="term" value="P:mitochondrial respiratory chain complex I assembly"/>
    <property type="evidence" value="ECO:0007669"/>
    <property type="project" value="TreeGrafter"/>
</dbReference>
<evidence type="ECO:0000313" key="7">
    <source>
        <dbReference type="Proteomes" id="UP000541605"/>
    </source>
</evidence>
<comment type="function">
    <text evidence="3">Required for the assembly of the mitochondrial membrane respiratory chain NADH dehydrogenase (Complex I). Involved in mid-late stages of complex I assembly.</text>
</comment>
<comment type="caution">
    <text evidence="6">The sequence shown here is derived from an EMBL/GenBank/DDBJ whole genome shotgun (WGS) entry which is preliminary data.</text>
</comment>
<protein>
    <recommendedName>
        <fullName evidence="2">FAD-dependent oxidoreductase domain-containing protein 1</fullName>
    </recommendedName>
</protein>
<keyword evidence="1" id="KW-0560">Oxidoreductase</keyword>
<dbReference type="PANTHER" id="PTHR13847:SF287">
    <property type="entry name" value="FAD-DEPENDENT OXIDOREDUCTASE DOMAIN-CONTAINING PROTEIN 1"/>
    <property type="match status" value="1"/>
</dbReference>
<dbReference type="Pfam" id="PF01266">
    <property type="entry name" value="DAO"/>
    <property type="match status" value="1"/>
</dbReference>
<gene>
    <name evidence="6" type="primary">Foxred1</name>
    <name evidence="6" type="ORF">CHAPAP_R03256</name>
</gene>
<accession>A0A7K8J1K4</accession>
<feature type="non-terminal residue" evidence="6">
    <location>
        <position position="530"/>
    </location>
</feature>
<keyword evidence="7" id="KW-1185">Reference proteome</keyword>
<dbReference type="InterPro" id="IPR006076">
    <property type="entry name" value="FAD-dep_OxRdtase"/>
</dbReference>
<dbReference type="Proteomes" id="UP000541605">
    <property type="component" value="Unassembled WGS sequence"/>
</dbReference>
<evidence type="ECO:0000256" key="1">
    <source>
        <dbReference type="ARBA" id="ARBA00023002"/>
    </source>
</evidence>
<feature type="region of interest" description="Disordered" evidence="4">
    <location>
        <begin position="1"/>
        <end position="36"/>
    </location>
</feature>
<proteinExistence type="predicted"/>
<organism evidence="6 7">
    <name type="scientific">Chaetorhynchus papuensis</name>
    <name type="common">pygmy drongo</name>
    <dbReference type="NCBI Taxonomy" id="254446"/>
    <lineage>
        <taxon>Eukaryota</taxon>
        <taxon>Metazoa</taxon>
        <taxon>Chordata</taxon>
        <taxon>Craniata</taxon>
        <taxon>Vertebrata</taxon>
        <taxon>Euteleostomi</taxon>
        <taxon>Archelosauria</taxon>
        <taxon>Archosauria</taxon>
        <taxon>Dinosauria</taxon>
        <taxon>Saurischia</taxon>
        <taxon>Theropoda</taxon>
        <taxon>Coelurosauria</taxon>
        <taxon>Aves</taxon>
        <taxon>Neognathae</taxon>
        <taxon>Neoaves</taxon>
        <taxon>Telluraves</taxon>
        <taxon>Australaves</taxon>
        <taxon>Passeriformes</taxon>
        <taxon>Rhipiduridae</taxon>
        <taxon>Chaetorhynchus</taxon>
    </lineage>
</organism>
<dbReference type="PANTHER" id="PTHR13847">
    <property type="entry name" value="SARCOSINE DEHYDROGENASE-RELATED"/>
    <property type="match status" value="1"/>
</dbReference>
<evidence type="ECO:0000256" key="2">
    <source>
        <dbReference type="ARBA" id="ARBA00039785"/>
    </source>
</evidence>
<dbReference type="GO" id="GO:0016491">
    <property type="term" value="F:oxidoreductase activity"/>
    <property type="evidence" value="ECO:0007669"/>
    <property type="project" value="UniProtKB-KW"/>
</dbReference>
<dbReference type="GO" id="GO:0005739">
    <property type="term" value="C:mitochondrion"/>
    <property type="evidence" value="ECO:0007669"/>
    <property type="project" value="GOC"/>
</dbReference>
<evidence type="ECO:0000256" key="4">
    <source>
        <dbReference type="SAM" id="MobiDB-lite"/>
    </source>
</evidence>
<dbReference type="Gene3D" id="3.30.9.10">
    <property type="entry name" value="D-Amino Acid Oxidase, subunit A, domain 2"/>
    <property type="match status" value="1"/>
</dbReference>
<dbReference type="InterPro" id="IPR036188">
    <property type="entry name" value="FAD/NAD-bd_sf"/>
</dbReference>